<dbReference type="OrthoDB" id="1551443at2"/>
<accession>A0A1C3XBY8</accession>
<dbReference type="RefSeq" id="WP_092719856.1">
    <property type="nucleotide sequence ID" value="NZ_FMAG01000014.1"/>
</dbReference>
<dbReference type="EMBL" id="FMAG01000014">
    <property type="protein sequence ID" value="SCB49719.1"/>
    <property type="molecule type" value="Genomic_DNA"/>
</dbReference>
<sequence length="777" mass="86642">MDEQRLTEATLSLLRDMENTAARMRALIVAMSPHDLLGYIYAQYMMKAIAVQDDVGQQPDLNGSDDFINENQFLLEYVHAVLAADPESANATFDEHLAAELFELSSKLRGQAMVFAIASSADIKDGVFGPNTAEIEFRAKSAWVTLRGNRYQVLEGEFYRYVLEPHDDVLKEVYGVGAAGIAEGFQAMANATRSGHSGAILEVIKQFDAVEAFAEAQSASFEDVMEEWVAANAEESKAAGQAMDDMLHGGIANVSRHTDLPPALLEDLAYRRGEESEFFAPGDFSGTPYRTLPARKKPLIQLGSEYYAIDPCFARDSGYRVLLYNLLRRRPDYKRMFEGRQKAMSEAAFADILSAQLPDAIIFQEVYYKDPVSKQWSENDTLILIGDVLFLVEAKAGTAATIASPALNFERHAQAVQDLVIKAYKQCERFFSYLDSAAEVPLYNRVDGKYLECGRVRRSDYRVMVPIGLTVESFSPYSAYCKELPQIEPLLGKHAFVSLSIDDLLVLKRLLPTPGSFVHYMEVRQAVAGTRRAHLFDEFDHLGAYLKKNRFDLTIADQLKGGKVNMVLWDGMSEIVDRSFEGENWEVGPFPTQNFPEEVLALLQALDATRAAGWFSVDSLIRDFDEEGRRNLAKMLSDLRQTLGRHPARYFLLAGDGAPLFVWLNNSDHQIDWEKANNKASAAALSVKAPNMVCVAVEIGVDGIYRSARSFVVRVPTKRTMENIQIYEDAARMTQPARTVMFNQPKNGVSPVKGNKSGRNDPCPCGSGLKYKKCHGI</sequence>
<dbReference type="Gene3D" id="3.10.450.50">
    <property type="match status" value="1"/>
</dbReference>
<gene>
    <name evidence="1" type="ORF">GA0061103_0669</name>
</gene>
<organism evidence="1 2">
    <name type="scientific">Rhizobium multihospitium</name>
    <dbReference type="NCBI Taxonomy" id="410764"/>
    <lineage>
        <taxon>Bacteria</taxon>
        <taxon>Pseudomonadati</taxon>
        <taxon>Pseudomonadota</taxon>
        <taxon>Alphaproteobacteria</taxon>
        <taxon>Hyphomicrobiales</taxon>
        <taxon>Rhizobiaceae</taxon>
        <taxon>Rhizobium/Agrobacterium group</taxon>
        <taxon>Rhizobium</taxon>
    </lineage>
</organism>
<evidence type="ECO:0000313" key="2">
    <source>
        <dbReference type="Proteomes" id="UP000199101"/>
    </source>
</evidence>
<evidence type="ECO:0000313" key="1">
    <source>
        <dbReference type="EMBL" id="SCB49719.1"/>
    </source>
</evidence>
<proteinExistence type="predicted"/>
<dbReference type="STRING" id="410764.GA0061103_0669"/>
<dbReference type="AlphaFoldDB" id="A0A1C3XBY8"/>
<reference evidence="2" key="1">
    <citation type="submission" date="2016-08" db="EMBL/GenBank/DDBJ databases">
        <authorList>
            <person name="Varghese N."/>
            <person name="Submissions Spin"/>
        </authorList>
    </citation>
    <scope>NUCLEOTIDE SEQUENCE [LARGE SCALE GENOMIC DNA]</scope>
    <source>
        <strain evidence="2">HAMBI 2975</strain>
    </source>
</reference>
<protein>
    <submittedName>
        <fullName evidence="1">SEC-C motif-containing protein</fullName>
    </submittedName>
</protein>
<keyword evidence="2" id="KW-1185">Reference proteome</keyword>
<dbReference type="InterPro" id="IPR004027">
    <property type="entry name" value="SEC_C_motif"/>
</dbReference>
<name>A0A1C3XBY8_9HYPH</name>
<dbReference type="Proteomes" id="UP000199101">
    <property type="component" value="Unassembled WGS sequence"/>
</dbReference>
<dbReference type="Pfam" id="PF02810">
    <property type="entry name" value="SEC-C"/>
    <property type="match status" value="1"/>
</dbReference>
<dbReference type="SUPFAM" id="SSF103642">
    <property type="entry name" value="Sec-C motif"/>
    <property type="match status" value="1"/>
</dbReference>